<proteinExistence type="inferred from homology"/>
<dbReference type="InterPro" id="IPR000847">
    <property type="entry name" value="LysR_HTH_N"/>
</dbReference>
<dbReference type="InterPro" id="IPR036388">
    <property type="entry name" value="WH-like_DNA-bd_sf"/>
</dbReference>
<dbReference type="PANTHER" id="PTHR30419:SF2">
    <property type="entry name" value="LYSR FAMILY TRANSCRIPTIONAL REGULATOR"/>
    <property type="match status" value="1"/>
</dbReference>
<dbReference type="SUPFAM" id="SSF46785">
    <property type="entry name" value="Winged helix' DNA-binding domain"/>
    <property type="match status" value="1"/>
</dbReference>
<keyword evidence="3 6" id="KW-0238">DNA-binding</keyword>
<dbReference type="Pfam" id="PF03466">
    <property type="entry name" value="LysR_substrate"/>
    <property type="match status" value="1"/>
</dbReference>
<evidence type="ECO:0000256" key="1">
    <source>
        <dbReference type="ARBA" id="ARBA00009437"/>
    </source>
</evidence>
<dbReference type="InterPro" id="IPR036390">
    <property type="entry name" value="WH_DNA-bd_sf"/>
</dbReference>
<organism evidence="6 7">
    <name type="scientific">Bosea lupini</name>
    <dbReference type="NCBI Taxonomy" id="1036779"/>
    <lineage>
        <taxon>Bacteria</taxon>
        <taxon>Pseudomonadati</taxon>
        <taxon>Pseudomonadota</taxon>
        <taxon>Alphaproteobacteria</taxon>
        <taxon>Hyphomicrobiales</taxon>
        <taxon>Boseaceae</taxon>
        <taxon>Bosea</taxon>
    </lineage>
</organism>
<sequence>MRSFDPVSLRLFVAVCEEGNIAAAAQREAIVPSAISKRLAQMESEAGVRLFERGRRGVTVTAAGEALWRYARESLQMLDRIKSELGAFAQGVQGQVRVFGSKSALAQFLPNDIGRFAKIYRDVRVSMEEREIWEVVRGVEEGRADIGVCWDAVDFRDLTVFPYHRDHLAVVVPEGHPLANRDAVAFIETLDYEHVDILARSILQQRQRSAAGAAGKQLIHRIQVSTVDAAYRIVAAGLAVAIVPGEEARAVQQALGLTVVPLTDSWACRQFVISIRNRGLSLPASLLVEKLRVAAAAGNTD</sequence>
<accession>A0A1H7W7S8</accession>
<protein>
    <submittedName>
        <fullName evidence="6">DNA-binding transcriptional regulator, LysR family</fullName>
    </submittedName>
</protein>
<dbReference type="Gene3D" id="3.40.190.290">
    <property type="match status" value="1"/>
</dbReference>
<evidence type="ECO:0000313" key="7">
    <source>
        <dbReference type="Proteomes" id="UP000199664"/>
    </source>
</evidence>
<feature type="domain" description="HTH lysR-type" evidence="5">
    <location>
        <begin position="4"/>
        <end position="61"/>
    </location>
</feature>
<keyword evidence="2" id="KW-0805">Transcription regulation</keyword>
<dbReference type="Proteomes" id="UP000199664">
    <property type="component" value="Unassembled WGS sequence"/>
</dbReference>
<keyword evidence="7" id="KW-1185">Reference proteome</keyword>
<dbReference type="RefSeq" id="WP_091839666.1">
    <property type="nucleotide sequence ID" value="NZ_FOAN01000008.1"/>
</dbReference>
<evidence type="ECO:0000313" key="6">
    <source>
        <dbReference type="EMBL" id="SEM17616.1"/>
    </source>
</evidence>
<evidence type="ECO:0000256" key="4">
    <source>
        <dbReference type="ARBA" id="ARBA00023163"/>
    </source>
</evidence>
<dbReference type="Gene3D" id="1.10.10.10">
    <property type="entry name" value="Winged helix-like DNA-binding domain superfamily/Winged helix DNA-binding domain"/>
    <property type="match status" value="1"/>
</dbReference>
<dbReference type="InterPro" id="IPR050950">
    <property type="entry name" value="HTH-type_LysR_regulators"/>
</dbReference>
<dbReference type="Pfam" id="PF00126">
    <property type="entry name" value="HTH_1"/>
    <property type="match status" value="1"/>
</dbReference>
<dbReference type="OrthoDB" id="9785974at2"/>
<dbReference type="PROSITE" id="PS50931">
    <property type="entry name" value="HTH_LYSR"/>
    <property type="match status" value="1"/>
</dbReference>
<dbReference type="EMBL" id="FOAN01000008">
    <property type="protein sequence ID" value="SEM17616.1"/>
    <property type="molecule type" value="Genomic_DNA"/>
</dbReference>
<evidence type="ECO:0000259" key="5">
    <source>
        <dbReference type="PROSITE" id="PS50931"/>
    </source>
</evidence>
<dbReference type="SUPFAM" id="SSF53850">
    <property type="entry name" value="Periplasmic binding protein-like II"/>
    <property type="match status" value="1"/>
</dbReference>
<keyword evidence="4" id="KW-0804">Transcription</keyword>
<evidence type="ECO:0000256" key="3">
    <source>
        <dbReference type="ARBA" id="ARBA00023125"/>
    </source>
</evidence>
<dbReference type="InterPro" id="IPR005119">
    <property type="entry name" value="LysR_subst-bd"/>
</dbReference>
<dbReference type="AlphaFoldDB" id="A0A1H7W7S8"/>
<name>A0A1H7W7S8_9HYPH</name>
<dbReference type="STRING" id="1036779.SAMN04515666_10854"/>
<evidence type="ECO:0000256" key="2">
    <source>
        <dbReference type="ARBA" id="ARBA00023015"/>
    </source>
</evidence>
<dbReference type="PANTHER" id="PTHR30419">
    <property type="entry name" value="HTH-TYPE TRANSCRIPTIONAL REGULATOR YBHD"/>
    <property type="match status" value="1"/>
</dbReference>
<dbReference type="GO" id="GO:0005829">
    <property type="term" value="C:cytosol"/>
    <property type="evidence" value="ECO:0007669"/>
    <property type="project" value="TreeGrafter"/>
</dbReference>
<comment type="similarity">
    <text evidence="1">Belongs to the LysR transcriptional regulatory family.</text>
</comment>
<dbReference type="FunFam" id="1.10.10.10:FF:000001">
    <property type="entry name" value="LysR family transcriptional regulator"/>
    <property type="match status" value="1"/>
</dbReference>
<dbReference type="GO" id="GO:0003700">
    <property type="term" value="F:DNA-binding transcription factor activity"/>
    <property type="evidence" value="ECO:0007669"/>
    <property type="project" value="InterPro"/>
</dbReference>
<dbReference type="GO" id="GO:0003677">
    <property type="term" value="F:DNA binding"/>
    <property type="evidence" value="ECO:0007669"/>
    <property type="project" value="UniProtKB-KW"/>
</dbReference>
<reference evidence="7" key="1">
    <citation type="submission" date="2016-10" db="EMBL/GenBank/DDBJ databases">
        <authorList>
            <person name="Varghese N."/>
            <person name="Submissions S."/>
        </authorList>
    </citation>
    <scope>NUCLEOTIDE SEQUENCE [LARGE SCALE GENOMIC DNA]</scope>
    <source>
        <strain evidence="7">LMG 26383,CCUG 61248,R- 45681</strain>
    </source>
</reference>
<gene>
    <name evidence="6" type="ORF">SAMN04515666_10854</name>
</gene>